<keyword evidence="2" id="KW-1185">Reference proteome</keyword>
<accession>A0ABD1L1D7</accession>
<sequence length="126" mass="14365">MDASQLFERRQSWEKRQSLVGAVVGLAIVQEREKAFSRRRKLEGENEAQMLKQPNQISDGPVTYEDIKQLTGESCGSNSFALEPVWITSRQIKAGRRAMSRNVPNNIFFNRADFATDSRIKFAKLS</sequence>
<organism evidence="1 2">
    <name type="scientific">Flemingia macrophylla</name>
    <dbReference type="NCBI Taxonomy" id="520843"/>
    <lineage>
        <taxon>Eukaryota</taxon>
        <taxon>Viridiplantae</taxon>
        <taxon>Streptophyta</taxon>
        <taxon>Embryophyta</taxon>
        <taxon>Tracheophyta</taxon>
        <taxon>Spermatophyta</taxon>
        <taxon>Magnoliopsida</taxon>
        <taxon>eudicotyledons</taxon>
        <taxon>Gunneridae</taxon>
        <taxon>Pentapetalae</taxon>
        <taxon>rosids</taxon>
        <taxon>fabids</taxon>
        <taxon>Fabales</taxon>
        <taxon>Fabaceae</taxon>
        <taxon>Papilionoideae</taxon>
        <taxon>50 kb inversion clade</taxon>
        <taxon>NPAAA clade</taxon>
        <taxon>indigoferoid/millettioid clade</taxon>
        <taxon>Phaseoleae</taxon>
        <taxon>Flemingia</taxon>
    </lineage>
</organism>
<evidence type="ECO:0000313" key="2">
    <source>
        <dbReference type="Proteomes" id="UP001603857"/>
    </source>
</evidence>
<dbReference type="AlphaFoldDB" id="A0ABD1L1D7"/>
<comment type="caution">
    <text evidence="1">The sequence shown here is derived from an EMBL/GenBank/DDBJ whole genome shotgun (WGS) entry which is preliminary data.</text>
</comment>
<dbReference type="Proteomes" id="UP001603857">
    <property type="component" value="Unassembled WGS sequence"/>
</dbReference>
<dbReference type="EMBL" id="JBGMDY010000011">
    <property type="protein sequence ID" value="KAL2317327.1"/>
    <property type="molecule type" value="Genomic_DNA"/>
</dbReference>
<proteinExistence type="predicted"/>
<gene>
    <name evidence="1" type="ORF">Fmac_031203</name>
</gene>
<reference evidence="1 2" key="1">
    <citation type="submission" date="2024-08" db="EMBL/GenBank/DDBJ databases">
        <title>Insights into the chromosomal genome structure of Flemingia macrophylla.</title>
        <authorList>
            <person name="Ding Y."/>
            <person name="Zhao Y."/>
            <person name="Bi W."/>
            <person name="Wu M."/>
            <person name="Zhao G."/>
            <person name="Gong Y."/>
            <person name="Li W."/>
            <person name="Zhang P."/>
        </authorList>
    </citation>
    <scope>NUCLEOTIDE SEQUENCE [LARGE SCALE GENOMIC DNA]</scope>
    <source>
        <strain evidence="1">DYQJB</strain>
        <tissue evidence="1">Leaf</tissue>
    </source>
</reference>
<evidence type="ECO:0000313" key="1">
    <source>
        <dbReference type="EMBL" id="KAL2317327.1"/>
    </source>
</evidence>
<protein>
    <submittedName>
        <fullName evidence="1">Uncharacterized protein</fullName>
    </submittedName>
</protein>
<name>A0ABD1L1D7_9FABA</name>